<dbReference type="Pfam" id="PF24481">
    <property type="entry name" value="CT398_CC"/>
    <property type="match status" value="1"/>
</dbReference>
<accession>A0A4P7QH04</accession>
<dbReference type="Pfam" id="PF02591">
    <property type="entry name" value="Zn_ribbon_9"/>
    <property type="match status" value="1"/>
</dbReference>
<name>A0A4P7QH04_9CORY</name>
<gene>
    <name evidence="5" type="ORF">CENDO_08100</name>
</gene>
<keyword evidence="1" id="KW-0175">Coiled coil</keyword>
<sequence>MKLAKGLQPVLLELANLERSKAYGAANGGANPQSPEDLELAKLEANHARLLDAAGSAQMAVDDIENELLRIQADQIKLRRRERDDRAQLTAETDPEKRKDLQHDLSATQLRLSDIVGEIQEAHNEIHALRQNVDVHGARIDESTRKIELARRAAEAARESAANQPDPEEKIAELRGQLPADVIAEFDRQRIENGVGAAPFMQGKTCGGCHIVLPPADRSAILNAAADVVPQCSDCGSYLIRQA</sequence>
<keyword evidence="6" id="KW-1185">Reference proteome</keyword>
<organism evidence="5 6">
    <name type="scientific">Corynebacterium endometrii</name>
    <dbReference type="NCBI Taxonomy" id="2488819"/>
    <lineage>
        <taxon>Bacteria</taxon>
        <taxon>Bacillati</taxon>
        <taxon>Actinomycetota</taxon>
        <taxon>Actinomycetes</taxon>
        <taxon>Mycobacteriales</taxon>
        <taxon>Corynebacteriaceae</taxon>
        <taxon>Corynebacterium</taxon>
    </lineage>
</organism>
<dbReference type="RefSeq" id="WP_136141568.1">
    <property type="nucleotide sequence ID" value="NZ_CP039247.1"/>
</dbReference>
<evidence type="ECO:0000313" key="5">
    <source>
        <dbReference type="EMBL" id="QCB28893.1"/>
    </source>
</evidence>
<dbReference type="KEGG" id="cee:CENDO_08100"/>
<evidence type="ECO:0000259" key="4">
    <source>
        <dbReference type="Pfam" id="PF24481"/>
    </source>
</evidence>
<evidence type="ECO:0000259" key="3">
    <source>
        <dbReference type="Pfam" id="PF02591"/>
    </source>
</evidence>
<dbReference type="Proteomes" id="UP000296352">
    <property type="component" value="Chromosome"/>
</dbReference>
<evidence type="ECO:0000256" key="2">
    <source>
        <dbReference type="SAM" id="MobiDB-lite"/>
    </source>
</evidence>
<feature type="region of interest" description="Disordered" evidence="2">
    <location>
        <begin position="80"/>
        <end position="100"/>
    </location>
</feature>
<protein>
    <submittedName>
        <fullName evidence="5">Zinc ribbon domain protein</fullName>
    </submittedName>
</protein>
<dbReference type="EMBL" id="CP039247">
    <property type="protein sequence ID" value="QCB28893.1"/>
    <property type="molecule type" value="Genomic_DNA"/>
</dbReference>
<dbReference type="Gene3D" id="1.10.287.1490">
    <property type="match status" value="1"/>
</dbReference>
<dbReference type="InterPro" id="IPR056003">
    <property type="entry name" value="CT398_CC_hairpin"/>
</dbReference>
<feature type="domain" description="C4-type zinc ribbon" evidence="3">
    <location>
        <begin position="205"/>
        <end position="239"/>
    </location>
</feature>
<proteinExistence type="predicted"/>
<dbReference type="InterPro" id="IPR003743">
    <property type="entry name" value="Zf-RING_7"/>
</dbReference>
<dbReference type="OrthoDB" id="9784388at2"/>
<reference evidence="5 6" key="1">
    <citation type="submission" date="2019-04" db="EMBL/GenBank/DDBJ databases">
        <title>Corynebacterium endometrii sp. nov., isolated from the uterus of a cow with endometritis.</title>
        <authorList>
            <person name="Ballas P."/>
            <person name="Ruckert C."/>
            <person name="Wagener K."/>
            <person name="Drillich M."/>
            <person name="Kaempfer P."/>
            <person name="Busse H.-J."/>
            <person name="Ehling-Schulz M."/>
        </authorList>
    </citation>
    <scope>NUCLEOTIDE SEQUENCE [LARGE SCALE GENOMIC DNA]</scope>
    <source>
        <strain evidence="5 6">LMM-1653</strain>
    </source>
</reference>
<dbReference type="AlphaFoldDB" id="A0A4P7QH04"/>
<feature type="domain" description="CT398-like coiled coil hairpin" evidence="4">
    <location>
        <begin position="34"/>
        <end position="193"/>
    </location>
</feature>
<feature type="coiled-coil region" evidence="1">
    <location>
        <begin position="112"/>
        <end position="160"/>
    </location>
</feature>
<evidence type="ECO:0000313" key="6">
    <source>
        <dbReference type="Proteomes" id="UP000296352"/>
    </source>
</evidence>
<evidence type="ECO:0000256" key="1">
    <source>
        <dbReference type="SAM" id="Coils"/>
    </source>
</evidence>